<evidence type="ECO:0000313" key="3">
    <source>
        <dbReference type="Proteomes" id="UP000596742"/>
    </source>
</evidence>
<dbReference type="InterPro" id="IPR016024">
    <property type="entry name" value="ARM-type_fold"/>
</dbReference>
<dbReference type="AlphaFoldDB" id="A0A8B6DYU2"/>
<dbReference type="SUPFAM" id="SSF48371">
    <property type="entry name" value="ARM repeat"/>
    <property type="match status" value="1"/>
</dbReference>
<dbReference type="EMBL" id="UYJE01004171">
    <property type="protein sequence ID" value="VDI25605.1"/>
    <property type="molecule type" value="Genomic_DNA"/>
</dbReference>
<dbReference type="InterPro" id="IPR011989">
    <property type="entry name" value="ARM-like"/>
</dbReference>
<feature type="domain" description="IPO4/5-like TPR repeats" evidence="1">
    <location>
        <begin position="16"/>
        <end position="102"/>
    </location>
</feature>
<protein>
    <submittedName>
        <fullName evidence="2">Importin-4</fullName>
    </submittedName>
</protein>
<organism evidence="2 3">
    <name type="scientific">Mytilus galloprovincialis</name>
    <name type="common">Mediterranean mussel</name>
    <dbReference type="NCBI Taxonomy" id="29158"/>
    <lineage>
        <taxon>Eukaryota</taxon>
        <taxon>Metazoa</taxon>
        <taxon>Spiralia</taxon>
        <taxon>Lophotrochozoa</taxon>
        <taxon>Mollusca</taxon>
        <taxon>Bivalvia</taxon>
        <taxon>Autobranchia</taxon>
        <taxon>Pteriomorphia</taxon>
        <taxon>Mytilida</taxon>
        <taxon>Mytiloidea</taxon>
        <taxon>Mytilidae</taxon>
        <taxon>Mytilinae</taxon>
        <taxon>Mytilus</taxon>
    </lineage>
</organism>
<evidence type="ECO:0000259" key="1">
    <source>
        <dbReference type="Pfam" id="PF25780"/>
    </source>
</evidence>
<sequence>MCLNCSIQLQNDCFRKNVRNAIAQVVATVAKHDLPKNQWPQLFQFLTAYTKSQNPGDRETGMYLLYTVSSSAAEQLKPHLVSLLQLLSEVISDNENQFVPYYVVR</sequence>
<proteinExistence type="predicted"/>
<dbReference type="InterPro" id="IPR057672">
    <property type="entry name" value="TPR_IPO4/5"/>
</dbReference>
<gene>
    <name evidence="2" type="ORF">MGAL_10B075727</name>
</gene>
<dbReference type="Gene3D" id="1.25.10.10">
    <property type="entry name" value="Leucine-rich Repeat Variant"/>
    <property type="match status" value="1"/>
</dbReference>
<dbReference type="Pfam" id="PF25780">
    <property type="entry name" value="TPR_IPO5"/>
    <property type="match status" value="1"/>
</dbReference>
<accession>A0A8B6DYU2</accession>
<evidence type="ECO:0000313" key="2">
    <source>
        <dbReference type="EMBL" id="VDI25605.1"/>
    </source>
</evidence>
<keyword evidence="3" id="KW-1185">Reference proteome</keyword>
<dbReference type="OrthoDB" id="7862313at2759"/>
<reference evidence="2" key="1">
    <citation type="submission" date="2018-11" db="EMBL/GenBank/DDBJ databases">
        <authorList>
            <person name="Alioto T."/>
            <person name="Alioto T."/>
        </authorList>
    </citation>
    <scope>NUCLEOTIDE SEQUENCE</scope>
</reference>
<dbReference type="Proteomes" id="UP000596742">
    <property type="component" value="Unassembled WGS sequence"/>
</dbReference>
<name>A0A8B6DYU2_MYTGA</name>
<comment type="caution">
    <text evidence="2">The sequence shown here is derived from an EMBL/GenBank/DDBJ whole genome shotgun (WGS) entry which is preliminary data.</text>
</comment>